<dbReference type="InterPro" id="IPR006502">
    <property type="entry name" value="PDDEXK-like"/>
</dbReference>
<proteinExistence type="predicted"/>
<evidence type="ECO:0000313" key="2">
    <source>
        <dbReference type="Proteomes" id="UP000324897"/>
    </source>
</evidence>
<dbReference type="NCBIfam" id="TIGR01615">
    <property type="entry name" value="A_thal_3542"/>
    <property type="match status" value="1"/>
</dbReference>
<reference evidence="1 2" key="1">
    <citation type="journal article" date="2019" name="Sci. Rep.">
        <title>A high-quality genome of Eragrostis curvula grass provides insights into Poaceae evolution and supports new strategies to enhance forage quality.</title>
        <authorList>
            <person name="Carballo J."/>
            <person name="Santos B.A.C.M."/>
            <person name="Zappacosta D."/>
            <person name="Garbus I."/>
            <person name="Selva J.P."/>
            <person name="Gallo C.A."/>
            <person name="Diaz A."/>
            <person name="Albertini E."/>
            <person name="Caccamo M."/>
            <person name="Echenique V."/>
        </authorList>
    </citation>
    <scope>NUCLEOTIDE SEQUENCE [LARGE SCALE GENOMIC DNA]</scope>
    <source>
        <strain evidence="2">cv. Victoria</strain>
        <tissue evidence="1">Leaf</tissue>
    </source>
</reference>
<dbReference type="Pfam" id="PF04720">
    <property type="entry name" value="PDDEXK_6"/>
    <property type="match status" value="1"/>
</dbReference>
<dbReference type="PANTHER" id="PTHR31579:SF42">
    <property type="entry name" value="DUF506 FAMILY PROTEIN (DUF506)"/>
    <property type="match status" value="1"/>
</dbReference>
<evidence type="ECO:0000313" key="1">
    <source>
        <dbReference type="EMBL" id="TVU28283.1"/>
    </source>
</evidence>
<organism evidence="1 2">
    <name type="scientific">Eragrostis curvula</name>
    <name type="common">weeping love grass</name>
    <dbReference type="NCBI Taxonomy" id="38414"/>
    <lineage>
        <taxon>Eukaryota</taxon>
        <taxon>Viridiplantae</taxon>
        <taxon>Streptophyta</taxon>
        <taxon>Embryophyta</taxon>
        <taxon>Tracheophyta</taxon>
        <taxon>Spermatophyta</taxon>
        <taxon>Magnoliopsida</taxon>
        <taxon>Liliopsida</taxon>
        <taxon>Poales</taxon>
        <taxon>Poaceae</taxon>
        <taxon>PACMAD clade</taxon>
        <taxon>Chloridoideae</taxon>
        <taxon>Eragrostideae</taxon>
        <taxon>Eragrostidinae</taxon>
        <taxon>Eragrostis</taxon>
    </lineage>
</organism>
<gene>
    <name evidence="1" type="ORF">EJB05_19794</name>
</gene>
<name>A0A5J9UX04_9POAL</name>
<sequence length="336" mass="35775">LVTMEPSPVAYKKATAMLDEAARARLRGPFVSDTAPSPAPSGLADADDELVDLVDEFYNGYDQHGTDAAVVAKAPRAAEWKETLRAALADAAADVAAARIRTEAERVVRDAPPGNTGGVGVKKRLVERLRARGFNAGLCRSSWEKSSSVPAPGAHEYVDVTTGPSASSPRYIVEVNVASEFDIARPSAEYRDLLRALPPVLVATPEAFERVAAAMCAAAADSIRRAGMHLAPWRRAQYVQAKWSSQYERVVGLTPVAKAEKREEIVTPVATARSAVAMAPVAMSGARPAGQEIGARAVVRALRPGGRKNCGMEMGCRELAMGREALISVRPLFQGM</sequence>
<dbReference type="Proteomes" id="UP000324897">
    <property type="component" value="Chromosome 1"/>
</dbReference>
<protein>
    <submittedName>
        <fullName evidence="1">Uncharacterized protein</fullName>
    </submittedName>
</protein>
<dbReference type="EMBL" id="RWGY01000011">
    <property type="protein sequence ID" value="TVU28283.1"/>
    <property type="molecule type" value="Genomic_DNA"/>
</dbReference>
<dbReference type="OrthoDB" id="747933at2759"/>
<keyword evidence="2" id="KW-1185">Reference proteome</keyword>
<dbReference type="AlphaFoldDB" id="A0A5J9UX04"/>
<dbReference type="PANTHER" id="PTHR31579">
    <property type="entry name" value="OS03G0796600 PROTEIN"/>
    <property type="match status" value="1"/>
</dbReference>
<comment type="caution">
    <text evidence="1">The sequence shown here is derived from an EMBL/GenBank/DDBJ whole genome shotgun (WGS) entry which is preliminary data.</text>
</comment>
<feature type="non-terminal residue" evidence="1">
    <location>
        <position position="1"/>
    </location>
</feature>
<accession>A0A5J9UX04</accession>